<evidence type="ECO:0000256" key="3">
    <source>
        <dbReference type="ARBA" id="ARBA00023163"/>
    </source>
</evidence>
<evidence type="ECO:0000259" key="4">
    <source>
        <dbReference type="PROSITE" id="PS50043"/>
    </source>
</evidence>
<dbReference type="EMBL" id="JAOQJV010000018">
    <property type="protein sequence ID" value="MCU6700814.1"/>
    <property type="molecule type" value="Genomic_DNA"/>
</dbReference>
<organism evidence="5 6">
    <name type="scientific">Dorea ammoniilytica</name>
    <dbReference type="NCBI Taxonomy" id="2981788"/>
    <lineage>
        <taxon>Bacteria</taxon>
        <taxon>Bacillati</taxon>
        <taxon>Bacillota</taxon>
        <taxon>Clostridia</taxon>
        <taxon>Lachnospirales</taxon>
        <taxon>Lachnospiraceae</taxon>
        <taxon>Dorea</taxon>
    </lineage>
</organism>
<dbReference type="InterPro" id="IPR016032">
    <property type="entry name" value="Sig_transdc_resp-reg_C-effctor"/>
</dbReference>
<keyword evidence="1" id="KW-0805">Transcription regulation</keyword>
<dbReference type="RefSeq" id="WP_262582150.1">
    <property type="nucleotide sequence ID" value="NZ_JAOQJV010000018.1"/>
</dbReference>
<dbReference type="InterPro" id="IPR036388">
    <property type="entry name" value="WH-like_DNA-bd_sf"/>
</dbReference>
<dbReference type="SUPFAM" id="SSF46894">
    <property type="entry name" value="C-terminal effector domain of the bipartite response regulators"/>
    <property type="match status" value="1"/>
</dbReference>
<dbReference type="PRINTS" id="PR00038">
    <property type="entry name" value="HTHLUXR"/>
</dbReference>
<evidence type="ECO:0000313" key="6">
    <source>
        <dbReference type="Proteomes" id="UP001207605"/>
    </source>
</evidence>
<dbReference type="Proteomes" id="UP001207605">
    <property type="component" value="Unassembled WGS sequence"/>
</dbReference>
<evidence type="ECO:0000313" key="5">
    <source>
        <dbReference type="EMBL" id="MCU6700814.1"/>
    </source>
</evidence>
<keyword evidence="6" id="KW-1185">Reference proteome</keyword>
<dbReference type="PANTHER" id="PTHR44688">
    <property type="entry name" value="DNA-BINDING TRANSCRIPTIONAL ACTIVATOR DEVR_DOSR"/>
    <property type="match status" value="1"/>
</dbReference>
<dbReference type="Pfam" id="PF00196">
    <property type="entry name" value="GerE"/>
    <property type="match status" value="1"/>
</dbReference>
<proteinExistence type="predicted"/>
<gene>
    <name evidence="5" type="ORF">OCV65_11295</name>
</gene>
<keyword evidence="3" id="KW-0804">Transcription</keyword>
<comment type="caution">
    <text evidence="5">The sequence shown here is derived from an EMBL/GenBank/DDBJ whole genome shotgun (WGS) entry which is preliminary data.</text>
</comment>
<keyword evidence="2" id="KW-0238">DNA-binding</keyword>
<dbReference type="Gene3D" id="1.10.10.10">
    <property type="entry name" value="Winged helix-like DNA-binding domain superfamily/Winged helix DNA-binding domain"/>
    <property type="match status" value="1"/>
</dbReference>
<dbReference type="SMART" id="SM00421">
    <property type="entry name" value="HTH_LUXR"/>
    <property type="match status" value="1"/>
</dbReference>
<name>A0ABT2S890_9FIRM</name>
<sequence length="46" mass="5591">MRRGWSNAEIAEHMRLSERTVKQHLSTVYTKLNIDKRSQLNEYMLR</sequence>
<feature type="domain" description="HTH luxR-type" evidence="4">
    <location>
        <begin position="1"/>
        <end position="46"/>
    </location>
</feature>
<dbReference type="InterPro" id="IPR000792">
    <property type="entry name" value="Tscrpt_reg_LuxR_C"/>
</dbReference>
<dbReference type="PROSITE" id="PS50043">
    <property type="entry name" value="HTH_LUXR_2"/>
    <property type="match status" value="1"/>
</dbReference>
<dbReference type="PANTHER" id="PTHR44688:SF16">
    <property type="entry name" value="DNA-BINDING TRANSCRIPTIONAL ACTIVATOR DEVR_DOSR"/>
    <property type="match status" value="1"/>
</dbReference>
<protein>
    <submittedName>
        <fullName evidence="5">LuxR C-terminal-related transcriptional regulator</fullName>
    </submittedName>
</protein>
<evidence type="ECO:0000256" key="2">
    <source>
        <dbReference type="ARBA" id="ARBA00023125"/>
    </source>
</evidence>
<accession>A0ABT2S890</accession>
<evidence type="ECO:0000256" key="1">
    <source>
        <dbReference type="ARBA" id="ARBA00023015"/>
    </source>
</evidence>
<reference evidence="5 6" key="1">
    <citation type="journal article" date="2021" name="ISME Commun">
        <title>Automated analysis of genomic sequences facilitates high-throughput and comprehensive description of bacteria.</title>
        <authorList>
            <person name="Hitch T.C.A."/>
        </authorList>
    </citation>
    <scope>NUCLEOTIDE SEQUENCE [LARGE SCALE GENOMIC DNA]</scope>
    <source>
        <strain evidence="5 6">Sanger_02</strain>
    </source>
</reference>